<feature type="compositionally biased region" description="Low complexity" evidence="1">
    <location>
        <begin position="547"/>
        <end position="563"/>
    </location>
</feature>
<reference evidence="3 4" key="4">
    <citation type="journal article" date="2020" name="Sci. Rep.">
        <title>beta-carboline chemical signals induce reveromycin production through a LuxR family regulator in Streptomyces sp. SN-593.</title>
        <authorList>
            <person name="Panthee S."/>
            <person name="Kito N."/>
            <person name="Hayashi T."/>
            <person name="Shimizu T."/>
            <person name="Ishikawa J."/>
            <person name="Hamamoto H."/>
            <person name="Osada H."/>
            <person name="Takahashi S."/>
        </authorList>
    </citation>
    <scope>NUCLEOTIDE SEQUENCE [LARGE SCALE GENOMIC DNA]</scope>
    <source>
        <strain evidence="3 4">SN-593</strain>
    </source>
</reference>
<dbReference type="EMBL" id="AP018365">
    <property type="protein sequence ID" value="BBA99345.1"/>
    <property type="molecule type" value="Genomic_DNA"/>
</dbReference>
<feature type="compositionally biased region" description="Pro residues" evidence="1">
    <location>
        <begin position="526"/>
        <end position="546"/>
    </location>
</feature>
<proteinExistence type="predicted"/>
<feature type="compositionally biased region" description="Basic and acidic residues" evidence="1">
    <location>
        <begin position="31"/>
        <end position="47"/>
    </location>
</feature>
<feature type="region of interest" description="Disordered" evidence="1">
    <location>
        <begin position="1"/>
        <end position="59"/>
    </location>
</feature>
<feature type="compositionally biased region" description="Polar residues" evidence="1">
    <location>
        <begin position="1"/>
        <end position="14"/>
    </location>
</feature>
<feature type="domain" description="BACON" evidence="2">
    <location>
        <begin position="430"/>
        <end position="487"/>
    </location>
</feature>
<reference evidence="3 4" key="3">
    <citation type="journal article" date="2011" name="Nat. Chem. Biol.">
        <title>Reveromycin A biosynthesis uses RevG and RevJ for stereospecific spiroacetal formation.</title>
        <authorList>
            <person name="Takahashi S."/>
            <person name="Toyoda A."/>
            <person name="Sekiyama Y."/>
            <person name="Takagi H."/>
            <person name="Nogawa T."/>
            <person name="Uramoto M."/>
            <person name="Suzuki R."/>
            <person name="Koshino H."/>
            <person name="Kumano T."/>
            <person name="Panthee S."/>
            <person name="Dairi T."/>
            <person name="Ishikawa J."/>
            <person name="Ikeda H."/>
            <person name="Sakaki Y."/>
            <person name="Osada H."/>
        </authorList>
    </citation>
    <scope>NUCLEOTIDE SEQUENCE [LARGE SCALE GENOMIC DNA]</scope>
    <source>
        <strain evidence="3 4">SN-593</strain>
    </source>
</reference>
<feature type="region of interest" description="Disordered" evidence="1">
    <location>
        <begin position="502"/>
        <end position="563"/>
    </location>
</feature>
<dbReference type="KEGG" id="arev:RVR_5921"/>
<keyword evidence="4" id="KW-1185">Reference proteome</keyword>
<reference evidence="3 4" key="2">
    <citation type="journal article" date="2011" name="J. Antibiot.">
        <title>Furaquinocins I and J: novel polyketide isoprenoid hybrid compounds from Streptomyces reveromyceticus SN-593.</title>
        <authorList>
            <person name="Panthee S."/>
            <person name="Takahashi S."/>
            <person name="Takagi H."/>
            <person name="Nogawa T."/>
            <person name="Oowada E."/>
            <person name="Uramoto M."/>
            <person name="Osada H."/>
        </authorList>
    </citation>
    <scope>NUCLEOTIDE SEQUENCE [LARGE SCALE GENOMIC DNA]</scope>
    <source>
        <strain evidence="3 4">SN-593</strain>
    </source>
</reference>
<reference evidence="3 4" key="1">
    <citation type="journal article" date="2010" name="J. Bacteriol.">
        <title>Biochemical characterization of a novel indole prenyltransferase from Streptomyces sp. SN-593.</title>
        <authorList>
            <person name="Takahashi S."/>
            <person name="Takagi H."/>
            <person name="Toyoda A."/>
            <person name="Uramoto M."/>
            <person name="Nogawa T."/>
            <person name="Ueki M."/>
            <person name="Sakaki Y."/>
            <person name="Osada H."/>
        </authorList>
    </citation>
    <scope>NUCLEOTIDE SEQUENCE [LARGE SCALE GENOMIC DNA]</scope>
    <source>
        <strain evidence="3 4">SN-593</strain>
    </source>
</reference>
<sequence length="563" mass="58508">MSRHGTPNPTQSTGAHRKHRAPSGRPCADAEPERAGRGPGGRREGRTARPQGTLPMQPPAHYEPYLDGLFTYCLSILCEHDAAAGALGEALALGERQRVRLRDPGLRRPWLYALARWVCLRRLAAGRPVAPHTSEPVAEQRRAQLASLAWPESAGTTPEQREALELAVRHQLAPREVALVVGLDADAARTRLARAACEVERTRTAMAVVDTGRCPEVAQLAGDTRVLLGTTLRTELVRHVDDCPACRRTAERVVADGPWPGAADAAAVLPLVEAPRSASYAAMLHAMDTGFGRVRESTPRFDRRGFPADLGDKAARRAVLRHRAVTTTVVAAVVAAPVLAVWAAYRATPLGEGAHDGPSATAPDGIDGVPYEKAGNAGPSPDARTVQPGSGAPSSAGTPQDTTVAVTGGSAPPASSVSRGAGWLEVAARPGTEATYVTLTAGGGAPVEWSAATSAYWLEFSARSGTLKPGETVTLVIRVDHSLEPSGSWSARIRFTPGDATVTLQGSSRRSTPPTSASPTGGTTPPSSPPPTSSSPPPSSAPPTESPTPTGTATASPSETPSG</sequence>
<dbReference type="Proteomes" id="UP000595703">
    <property type="component" value="Chromosome"/>
</dbReference>
<gene>
    <name evidence="3" type="ORF">RVR_5921</name>
</gene>
<feature type="compositionally biased region" description="Polar residues" evidence="1">
    <location>
        <begin position="392"/>
        <end position="405"/>
    </location>
</feature>
<accession>A0A7U3US38</accession>
<evidence type="ECO:0000259" key="2">
    <source>
        <dbReference type="Pfam" id="PF19190"/>
    </source>
</evidence>
<feature type="compositionally biased region" description="Low complexity" evidence="1">
    <location>
        <begin position="506"/>
        <end position="525"/>
    </location>
</feature>
<name>A0A7U3US38_9ACTN</name>
<evidence type="ECO:0000313" key="3">
    <source>
        <dbReference type="EMBL" id="BBA99345.1"/>
    </source>
</evidence>
<feature type="region of interest" description="Disordered" evidence="1">
    <location>
        <begin position="351"/>
        <end position="418"/>
    </location>
</feature>
<dbReference type="Pfam" id="PF19190">
    <property type="entry name" value="BACON_2"/>
    <property type="match status" value="1"/>
</dbReference>
<evidence type="ECO:0000256" key="1">
    <source>
        <dbReference type="SAM" id="MobiDB-lite"/>
    </source>
</evidence>
<dbReference type="AlphaFoldDB" id="A0A7U3US38"/>
<protein>
    <recommendedName>
        <fullName evidence="2">BACON domain-containing protein</fullName>
    </recommendedName>
</protein>
<organism evidence="3 4">
    <name type="scientific">Actinacidiphila reveromycinica</name>
    <dbReference type="NCBI Taxonomy" id="659352"/>
    <lineage>
        <taxon>Bacteria</taxon>
        <taxon>Bacillati</taxon>
        <taxon>Actinomycetota</taxon>
        <taxon>Actinomycetes</taxon>
        <taxon>Kitasatosporales</taxon>
        <taxon>Streptomycetaceae</taxon>
        <taxon>Actinacidiphila</taxon>
    </lineage>
</organism>
<dbReference type="RefSeq" id="WP_202238864.1">
    <property type="nucleotide sequence ID" value="NZ_AP018365.1"/>
</dbReference>
<dbReference type="InterPro" id="IPR024361">
    <property type="entry name" value="BACON"/>
</dbReference>
<evidence type="ECO:0000313" key="4">
    <source>
        <dbReference type="Proteomes" id="UP000595703"/>
    </source>
</evidence>